<dbReference type="InterPro" id="IPR009875">
    <property type="entry name" value="PilZ_domain"/>
</dbReference>
<evidence type="ECO:0000313" key="3">
    <source>
        <dbReference type="Proteomes" id="UP000232196"/>
    </source>
</evidence>
<evidence type="ECO:0000313" key="2">
    <source>
        <dbReference type="EMBL" id="PJZ24378.1"/>
    </source>
</evidence>
<proteinExistence type="predicted"/>
<dbReference type="Pfam" id="PF07238">
    <property type="entry name" value="PilZ"/>
    <property type="match status" value="1"/>
</dbReference>
<dbReference type="AlphaFoldDB" id="A0A2M9X9K5"/>
<accession>A0A2M9X9K5</accession>
<dbReference type="EMBL" id="NPDN01000009">
    <property type="protein sequence ID" value="PJZ24378.1"/>
    <property type="molecule type" value="Genomic_DNA"/>
</dbReference>
<comment type="caution">
    <text evidence="2">The sequence shown here is derived from an EMBL/GenBank/DDBJ whole genome shotgun (WGS) entry which is preliminary data.</text>
</comment>
<reference evidence="2 3" key="1">
    <citation type="submission" date="2017-07" db="EMBL/GenBank/DDBJ databases">
        <title>Leptospira spp. isolated from tropical soils.</title>
        <authorList>
            <person name="Thibeaux R."/>
            <person name="Iraola G."/>
            <person name="Ferres I."/>
            <person name="Bierque E."/>
            <person name="Girault D."/>
            <person name="Soupe-Gilbert M.-E."/>
            <person name="Picardeau M."/>
            <person name="Goarant C."/>
        </authorList>
    </citation>
    <scope>NUCLEOTIDE SEQUENCE [LARGE SCALE GENOMIC DNA]</scope>
    <source>
        <strain evidence="2 3">MCA1-C-A1</strain>
    </source>
</reference>
<dbReference type="OrthoDB" id="329718at2"/>
<gene>
    <name evidence="2" type="ORF">CH357_16460</name>
</gene>
<organism evidence="2 3">
    <name type="scientific">Leptospira hartskeerlii</name>
    <dbReference type="NCBI Taxonomy" id="2023177"/>
    <lineage>
        <taxon>Bacteria</taxon>
        <taxon>Pseudomonadati</taxon>
        <taxon>Spirochaetota</taxon>
        <taxon>Spirochaetia</taxon>
        <taxon>Leptospirales</taxon>
        <taxon>Leptospiraceae</taxon>
        <taxon>Leptospira</taxon>
    </lineage>
</organism>
<feature type="domain" description="PilZ" evidence="1">
    <location>
        <begin position="2"/>
        <end position="83"/>
    </location>
</feature>
<protein>
    <submittedName>
        <fullName evidence="2">PilZ domain-containing protein</fullName>
    </submittedName>
</protein>
<evidence type="ECO:0000259" key="1">
    <source>
        <dbReference type="Pfam" id="PF07238"/>
    </source>
</evidence>
<sequence length="119" mass="13600">MERRRAPRYSSEELCKFEVHANIEDLAFNGFVFDISEVGVGLIGPINDEHKIALGSHLKGYIQSPDRSNRILFEGTIVRKDFITYEDQDYLILGINFSVRIPMPGYITKLAISIDKAFF</sequence>
<name>A0A2M9X9K5_9LEPT</name>
<keyword evidence="3" id="KW-1185">Reference proteome</keyword>
<dbReference type="GO" id="GO:0035438">
    <property type="term" value="F:cyclic-di-GMP binding"/>
    <property type="evidence" value="ECO:0007669"/>
    <property type="project" value="InterPro"/>
</dbReference>
<dbReference type="Proteomes" id="UP000232196">
    <property type="component" value="Unassembled WGS sequence"/>
</dbReference>